<reference evidence="12" key="1">
    <citation type="submission" date="2018-05" db="EMBL/GenBank/DDBJ databases">
        <authorList>
            <person name="Lanie J.A."/>
            <person name="Ng W.-L."/>
            <person name="Kazmierczak K.M."/>
            <person name="Andrzejewski T.M."/>
            <person name="Davidsen T.M."/>
            <person name="Wayne K.J."/>
            <person name="Tettelin H."/>
            <person name="Glass J.I."/>
            <person name="Rusch D."/>
            <person name="Podicherti R."/>
            <person name="Tsui H.-C.T."/>
            <person name="Winkler M.E."/>
        </authorList>
    </citation>
    <scope>NUCLEOTIDE SEQUENCE</scope>
</reference>
<dbReference type="InterPro" id="IPR006700">
    <property type="entry name" value="RsmE"/>
</dbReference>
<dbReference type="InterPro" id="IPR046886">
    <property type="entry name" value="RsmE_MTase_dom"/>
</dbReference>
<evidence type="ECO:0000256" key="9">
    <source>
        <dbReference type="ARBA" id="ARBA00025699"/>
    </source>
</evidence>
<evidence type="ECO:0000256" key="7">
    <source>
        <dbReference type="ARBA" id="ARBA00022679"/>
    </source>
</evidence>
<dbReference type="AlphaFoldDB" id="A0A382HJX3"/>
<keyword evidence="7" id="KW-0808">Transferase</keyword>
<dbReference type="EC" id="2.1.1.193" evidence="3"/>
<sequence>MRLKPGDIISLFNAMNGEWDAKILNHAKESTEFKVEKLTKNKKLENDLWLAFSPIKKNPLDMMIQKTTELGIQKFIPILAERTIVKEINIERVKKIIIEASEQSNRISVPKIENLESLKNFLNQFPKNGCLIFCDINCEKSNLKDILSKKIEGPVCILIGPEGDFSEKERQLIIEKKEI</sequence>
<dbReference type="PANTHER" id="PTHR30027">
    <property type="entry name" value="RIBOSOMAL RNA SMALL SUBUNIT METHYLTRANSFERASE E"/>
    <property type="match status" value="1"/>
</dbReference>
<evidence type="ECO:0000259" key="11">
    <source>
        <dbReference type="Pfam" id="PF04452"/>
    </source>
</evidence>
<protein>
    <recommendedName>
        <fullName evidence="3">16S rRNA (uracil(1498)-N(3))-methyltransferase</fullName>
        <ecNumber evidence="3">2.1.1.193</ecNumber>
    </recommendedName>
</protein>
<comment type="similarity">
    <text evidence="2">Belongs to the RNA methyltransferase RsmE family.</text>
</comment>
<keyword evidence="4" id="KW-0963">Cytoplasm</keyword>
<evidence type="ECO:0000313" key="12">
    <source>
        <dbReference type="EMBL" id="SVB87596.1"/>
    </source>
</evidence>
<name>A0A382HJX3_9ZZZZ</name>
<dbReference type="GO" id="GO:0070475">
    <property type="term" value="P:rRNA base methylation"/>
    <property type="evidence" value="ECO:0007669"/>
    <property type="project" value="TreeGrafter"/>
</dbReference>
<dbReference type="NCBIfam" id="TIGR00046">
    <property type="entry name" value="RsmE family RNA methyltransferase"/>
    <property type="match status" value="1"/>
</dbReference>
<evidence type="ECO:0000256" key="8">
    <source>
        <dbReference type="ARBA" id="ARBA00022691"/>
    </source>
</evidence>
<organism evidence="12">
    <name type="scientific">marine metagenome</name>
    <dbReference type="NCBI Taxonomy" id="408172"/>
    <lineage>
        <taxon>unclassified sequences</taxon>
        <taxon>metagenomes</taxon>
        <taxon>ecological metagenomes</taxon>
    </lineage>
</organism>
<dbReference type="InterPro" id="IPR029028">
    <property type="entry name" value="Alpha/beta_knot_MTases"/>
</dbReference>
<feature type="domain" description="Ribosomal RNA small subunit methyltransferase E methyltransferase" evidence="11">
    <location>
        <begin position="44"/>
        <end position="176"/>
    </location>
</feature>
<dbReference type="GO" id="GO:0070042">
    <property type="term" value="F:rRNA (uridine-N3-)-methyltransferase activity"/>
    <property type="evidence" value="ECO:0007669"/>
    <property type="project" value="TreeGrafter"/>
</dbReference>
<evidence type="ECO:0000256" key="3">
    <source>
        <dbReference type="ARBA" id="ARBA00012328"/>
    </source>
</evidence>
<dbReference type="InterPro" id="IPR029026">
    <property type="entry name" value="tRNA_m1G_MTases_N"/>
</dbReference>
<keyword evidence="8" id="KW-0949">S-adenosyl-L-methionine</keyword>
<evidence type="ECO:0000256" key="5">
    <source>
        <dbReference type="ARBA" id="ARBA00022552"/>
    </source>
</evidence>
<keyword evidence="6" id="KW-0489">Methyltransferase</keyword>
<comment type="function">
    <text evidence="9">Specifically methylates the N3 position of the uracil ring of uridine 1498 (m3U1498) in 16S rRNA. Acts on the fully assembled 30S ribosomal subunit.</text>
</comment>
<accession>A0A382HJX3</accession>
<dbReference type="PANTHER" id="PTHR30027:SF3">
    <property type="entry name" value="16S RRNA (URACIL(1498)-N(3))-METHYLTRANSFERASE"/>
    <property type="match status" value="1"/>
</dbReference>
<dbReference type="SUPFAM" id="SSF75217">
    <property type="entry name" value="alpha/beta knot"/>
    <property type="match status" value="1"/>
</dbReference>
<keyword evidence="5" id="KW-0698">rRNA processing</keyword>
<dbReference type="Gene3D" id="2.40.240.20">
    <property type="entry name" value="Hypothetical PUA domain-like, domain 1"/>
    <property type="match status" value="1"/>
</dbReference>
<dbReference type="Gene3D" id="3.40.1280.10">
    <property type="match status" value="1"/>
</dbReference>
<comment type="subcellular location">
    <subcellularLocation>
        <location evidence="1">Cytoplasm</location>
    </subcellularLocation>
</comment>
<comment type="catalytic activity">
    <reaction evidence="10">
        <text>uridine(1498) in 16S rRNA + S-adenosyl-L-methionine = N(3)-methyluridine(1498) in 16S rRNA + S-adenosyl-L-homocysteine + H(+)</text>
        <dbReference type="Rhea" id="RHEA:42920"/>
        <dbReference type="Rhea" id="RHEA-COMP:10283"/>
        <dbReference type="Rhea" id="RHEA-COMP:10284"/>
        <dbReference type="ChEBI" id="CHEBI:15378"/>
        <dbReference type="ChEBI" id="CHEBI:57856"/>
        <dbReference type="ChEBI" id="CHEBI:59789"/>
        <dbReference type="ChEBI" id="CHEBI:65315"/>
        <dbReference type="ChEBI" id="CHEBI:74502"/>
        <dbReference type="EC" id="2.1.1.193"/>
    </reaction>
</comment>
<feature type="non-terminal residue" evidence="12">
    <location>
        <position position="179"/>
    </location>
</feature>
<gene>
    <name evidence="12" type="ORF">METZ01_LOCUS240450</name>
</gene>
<dbReference type="GO" id="GO:0005737">
    <property type="term" value="C:cytoplasm"/>
    <property type="evidence" value="ECO:0007669"/>
    <property type="project" value="UniProtKB-SubCell"/>
</dbReference>
<dbReference type="EMBL" id="UINC01061722">
    <property type="protein sequence ID" value="SVB87596.1"/>
    <property type="molecule type" value="Genomic_DNA"/>
</dbReference>
<evidence type="ECO:0000256" key="6">
    <source>
        <dbReference type="ARBA" id="ARBA00022603"/>
    </source>
</evidence>
<proteinExistence type="inferred from homology"/>
<dbReference type="Pfam" id="PF04452">
    <property type="entry name" value="Methyltrans_RNA"/>
    <property type="match status" value="1"/>
</dbReference>
<evidence type="ECO:0000256" key="10">
    <source>
        <dbReference type="ARBA" id="ARBA00047944"/>
    </source>
</evidence>
<evidence type="ECO:0000256" key="1">
    <source>
        <dbReference type="ARBA" id="ARBA00004496"/>
    </source>
</evidence>
<evidence type="ECO:0000256" key="4">
    <source>
        <dbReference type="ARBA" id="ARBA00022490"/>
    </source>
</evidence>
<evidence type="ECO:0000256" key="2">
    <source>
        <dbReference type="ARBA" id="ARBA00005528"/>
    </source>
</evidence>